<feature type="compositionally biased region" description="Polar residues" evidence="9">
    <location>
        <begin position="126"/>
        <end position="139"/>
    </location>
</feature>
<name>A0A9N9QCK9_9HELO</name>
<feature type="transmembrane region" description="Helical" evidence="8">
    <location>
        <begin position="232"/>
        <end position="249"/>
    </location>
</feature>
<feature type="transmembrane region" description="Helical" evidence="8">
    <location>
        <begin position="422"/>
        <end position="445"/>
    </location>
</feature>
<feature type="compositionally biased region" description="Basic and acidic residues" evidence="9">
    <location>
        <begin position="362"/>
        <end position="381"/>
    </location>
</feature>
<feature type="compositionally biased region" description="Low complexity" evidence="9">
    <location>
        <begin position="32"/>
        <end position="50"/>
    </location>
</feature>
<dbReference type="SUPFAM" id="SSF161111">
    <property type="entry name" value="Cation efflux protein transmembrane domain-like"/>
    <property type="match status" value="1"/>
</dbReference>
<comment type="function">
    <text evidence="8">Functions as a zinc transporter.</text>
</comment>
<evidence type="ECO:0000256" key="7">
    <source>
        <dbReference type="ARBA" id="ARBA00023136"/>
    </source>
</evidence>
<feature type="domain" description="Cation efflux protein transmembrane" evidence="10">
    <location>
        <begin position="200"/>
        <end position="479"/>
    </location>
</feature>
<dbReference type="Proteomes" id="UP000701801">
    <property type="component" value="Unassembled WGS sequence"/>
</dbReference>
<feature type="transmembrane region" description="Helical" evidence="8">
    <location>
        <begin position="451"/>
        <end position="471"/>
    </location>
</feature>
<dbReference type="InterPro" id="IPR045316">
    <property type="entry name" value="Msc2-like"/>
</dbReference>
<feature type="transmembrane region" description="Helical" evidence="8">
    <location>
        <begin position="200"/>
        <end position="220"/>
    </location>
</feature>
<dbReference type="FunFam" id="1.20.1510.10:FF:000014">
    <property type="entry name" value="Cation efflux protein/ zinc transporter"/>
    <property type="match status" value="1"/>
</dbReference>
<evidence type="ECO:0000256" key="3">
    <source>
        <dbReference type="ARBA" id="ARBA00022448"/>
    </source>
</evidence>
<evidence type="ECO:0000256" key="2">
    <source>
        <dbReference type="ARBA" id="ARBA00008873"/>
    </source>
</evidence>
<feature type="region of interest" description="Disordered" evidence="9">
    <location>
        <begin position="328"/>
        <end position="417"/>
    </location>
</feature>
<organism evidence="11 12">
    <name type="scientific">Hymenoscyphus albidus</name>
    <dbReference type="NCBI Taxonomy" id="595503"/>
    <lineage>
        <taxon>Eukaryota</taxon>
        <taxon>Fungi</taxon>
        <taxon>Dikarya</taxon>
        <taxon>Ascomycota</taxon>
        <taxon>Pezizomycotina</taxon>
        <taxon>Leotiomycetes</taxon>
        <taxon>Helotiales</taxon>
        <taxon>Helotiaceae</taxon>
        <taxon>Hymenoscyphus</taxon>
    </lineage>
</organism>
<dbReference type="GO" id="GO:0031410">
    <property type="term" value="C:cytoplasmic vesicle"/>
    <property type="evidence" value="ECO:0007669"/>
    <property type="project" value="TreeGrafter"/>
</dbReference>
<feature type="compositionally biased region" description="Basic and acidic residues" evidence="9">
    <location>
        <begin position="343"/>
        <end position="354"/>
    </location>
</feature>
<accession>A0A9N9QCK9</accession>
<keyword evidence="12" id="KW-1185">Reference proteome</keyword>
<protein>
    <recommendedName>
        <fullName evidence="8">Zinc transporter</fullName>
    </recommendedName>
</protein>
<feature type="transmembrane region" description="Helical" evidence="8">
    <location>
        <begin position="301"/>
        <end position="322"/>
    </location>
</feature>
<dbReference type="AlphaFoldDB" id="A0A9N9QCK9"/>
<dbReference type="InterPro" id="IPR027469">
    <property type="entry name" value="Cation_efflux_TMD_sf"/>
</dbReference>
<feature type="transmembrane region" description="Helical" evidence="8">
    <location>
        <begin position="270"/>
        <end position="289"/>
    </location>
</feature>
<evidence type="ECO:0000256" key="6">
    <source>
        <dbReference type="ARBA" id="ARBA00023065"/>
    </source>
</evidence>
<evidence type="ECO:0000259" key="10">
    <source>
        <dbReference type="Pfam" id="PF01545"/>
    </source>
</evidence>
<keyword evidence="4 8" id="KW-0812">Transmembrane</keyword>
<sequence length="585" mass="64943">MASSYALPASTLTSHSHHGHGHLHSHAHSHSHSQSSSANRSYPSNSPNNPKTQRSNGNLHSHMHSSSESSANHNHEYELMKPNNSAHNHNHNYDRIPSLPTPPDSSGPSSHSGPLEKRKLEYSPPAQANTYEPPSNNVNMMPHSHDHHHHDHDHHDSHIHTHGTAKAIDPRSRFTSLVLPYIHRWPLLHTIMAEKDSRRIFYFMSLNFAFMMVQACYGYITDSLGLLSDSIHMFFDCLALGVGLFAAVASKWPPSERFPYGFGKIESLSGFGNGVFLLLISVEIMIEATERLAEGRETKRLVELFVVSAMGLAVNLVGMACFGHHHHGHDHGDHSHGHSHSHSHGEEKAHSHDAHNHHHHDHAHDRHEHGHEQEDCHDHHTPLMSELKPAHAHDHSSHNHSHEHSHGHSHGHSHDNENMHGIFLHVLADTMGSAAVMVSTALIYFHGWSGWDPIASCIIAILIFLSSIPLIRSTAKKLLLTVPDGVEYNLRATISGVSDLRGVASYSVPRFWLGDKNGDSEGILGVMHITATRGSDLEDVRERTRAFLMSKGVDVVVQVEKDGDMSCWCSGSLRSPTTSRFSQNA</sequence>
<evidence type="ECO:0000313" key="11">
    <source>
        <dbReference type="EMBL" id="CAG8983264.1"/>
    </source>
</evidence>
<evidence type="ECO:0000256" key="1">
    <source>
        <dbReference type="ARBA" id="ARBA00004141"/>
    </source>
</evidence>
<dbReference type="Gene3D" id="1.20.1510.10">
    <property type="entry name" value="Cation efflux protein transmembrane domain"/>
    <property type="match status" value="2"/>
</dbReference>
<dbReference type="PANTHER" id="PTHR45755:SF4">
    <property type="entry name" value="ZINC TRANSPORTER 7"/>
    <property type="match status" value="1"/>
</dbReference>
<dbReference type="Pfam" id="PF01545">
    <property type="entry name" value="Cation_efflux"/>
    <property type="match status" value="1"/>
</dbReference>
<keyword evidence="3 8" id="KW-0813">Transport</keyword>
<dbReference type="InterPro" id="IPR058533">
    <property type="entry name" value="Cation_efflux_TM"/>
</dbReference>
<evidence type="ECO:0000313" key="12">
    <source>
        <dbReference type="Proteomes" id="UP000701801"/>
    </source>
</evidence>
<keyword evidence="7 8" id="KW-0472">Membrane</keyword>
<dbReference type="EMBL" id="CAJVRM010000720">
    <property type="protein sequence ID" value="CAG8983264.1"/>
    <property type="molecule type" value="Genomic_DNA"/>
</dbReference>
<feature type="compositionally biased region" description="Basic and acidic residues" evidence="9">
    <location>
        <begin position="388"/>
        <end position="417"/>
    </location>
</feature>
<dbReference type="GO" id="GO:0005385">
    <property type="term" value="F:zinc ion transmembrane transporter activity"/>
    <property type="evidence" value="ECO:0007669"/>
    <property type="project" value="UniProtKB-UniRule"/>
</dbReference>
<keyword evidence="5 8" id="KW-1133">Transmembrane helix</keyword>
<keyword evidence="6 8" id="KW-0406">Ion transport</keyword>
<dbReference type="GO" id="GO:0005794">
    <property type="term" value="C:Golgi apparatus"/>
    <property type="evidence" value="ECO:0007669"/>
    <property type="project" value="TreeGrafter"/>
</dbReference>
<evidence type="ECO:0000256" key="4">
    <source>
        <dbReference type="ARBA" id="ARBA00022692"/>
    </source>
</evidence>
<reference evidence="11" key="1">
    <citation type="submission" date="2021-07" db="EMBL/GenBank/DDBJ databases">
        <authorList>
            <person name="Durling M."/>
        </authorList>
    </citation>
    <scope>NUCLEOTIDE SEQUENCE</scope>
</reference>
<dbReference type="GO" id="GO:0005789">
    <property type="term" value="C:endoplasmic reticulum membrane"/>
    <property type="evidence" value="ECO:0007669"/>
    <property type="project" value="UniProtKB-SubCell"/>
</dbReference>
<evidence type="ECO:0000256" key="8">
    <source>
        <dbReference type="RuleBase" id="RU369017"/>
    </source>
</evidence>
<comment type="subcellular location">
    <subcellularLocation>
        <location evidence="8">Endoplasmic reticulum membrane</location>
        <topology evidence="8">Multi-pass membrane protein</topology>
    </subcellularLocation>
    <subcellularLocation>
        <location evidence="1">Membrane</location>
        <topology evidence="1">Multi-pass membrane protein</topology>
    </subcellularLocation>
</comment>
<comment type="similarity">
    <text evidence="2 8">Belongs to the cation diffusion facilitator (CDF) transporter (TC 2.A.4) family. SLC30A subfamily.</text>
</comment>
<dbReference type="OrthoDB" id="78669at2759"/>
<gene>
    <name evidence="11" type="ORF">HYALB_00002700</name>
</gene>
<feature type="compositionally biased region" description="Basic residues" evidence="9">
    <location>
        <begin position="15"/>
        <end position="31"/>
    </location>
</feature>
<dbReference type="PANTHER" id="PTHR45755">
    <property type="match status" value="1"/>
</dbReference>
<keyword evidence="8" id="KW-0256">Endoplasmic reticulum</keyword>
<feature type="region of interest" description="Disordered" evidence="9">
    <location>
        <begin position="1"/>
        <end position="162"/>
    </location>
</feature>
<dbReference type="GO" id="GO:1904257">
    <property type="term" value="P:zinc ion import into Golgi lumen"/>
    <property type="evidence" value="ECO:0007669"/>
    <property type="project" value="TreeGrafter"/>
</dbReference>
<evidence type="ECO:0000256" key="5">
    <source>
        <dbReference type="ARBA" id="ARBA00022989"/>
    </source>
</evidence>
<dbReference type="NCBIfam" id="TIGR01297">
    <property type="entry name" value="CDF"/>
    <property type="match status" value="1"/>
</dbReference>
<dbReference type="InterPro" id="IPR002524">
    <property type="entry name" value="Cation_efflux"/>
</dbReference>
<proteinExistence type="inferred from homology"/>
<comment type="caution">
    <text evidence="11">The sequence shown here is derived from an EMBL/GenBank/DDBJ whole genome shotgun (WGS) entry which is preliminary data.</text>
</comment>
<evidence type="ECO:0000256" key="9">
    <source>
        <dbReference type="SAM" id="MobiDB-lite"/>
    </source>
</evidence>
<dbReference type="GO" id="GO:0006882">
    <property type="term" value="P:intracellular zinc ion homeostasis"/>
    <property type="evidence" value="ECO:0007669"/>
    <property type="project" value="InterPro"/>
</dbReference>